<evidence type="ECO:0008006" key="3">
    <source>
        <dbReference type="Google" id="ProtNLM"/>
    </source>
</evidence>
<protein>
    <recommendedName>
        <fullName evidence="3">F-box domain-containing protein</fullName>
    </recommendedName>
</protein>
<name>A0A165PNX6_9APHY</name>
<dbReference type="OrthoDB" id="2739721at2759"/>
<dbReference type="EMBL" id="KV429066">
    <property type="protein sequence ID" value="KZT68447.1"/>
    <property type="molecule type" value="Genomic_DNA"/>
</dbReference>
<evidence type="ECO:0000313" key="2">
    <source>
        <dbReference type="Proteomes" id="UP000076727"/>
    </source>
</evidence>
<dbReference type="Proteomes" id="UP000076727">
    <property type="component" value="Unassembled WGS sequence"/>
</dbReference>
<accession>A0A165PNX6</accession>
<evidence type="ECO:0000313" key="1">
    <source>
        <dbReference type="EMBL" id="KZT68447.1"/>
    </source>
</evidence>
<keyword evidence="2" id="KW-1185">Reference proteome</keyword>
<dbReference type="AlphaFoldDB" id="A0A165PNX6"/>
<gene>
    <name evidence="1" type="ORF">DAEQUDRAFT_727782</name>
</gene>
<reference evidence="1 2" key="1">
    <citation type="journal article" date="2016" name="Mol. Biol. Evol.">
        <title>Comparative Genomics of Early-Diverging Mushroom-Forming Fungi Provides Insights into the Origins of Lignocellulose Decay Capabilities.</title>
        <authorList>
            <person name="Nagy L.G."/>
            <person name="Riley R."/>
            <person name="Tritt A."/>
            <person name="Adam C."/>
            <person name="Daum C."/>
            <person name="Floudas D."/>
            <person name="Sun H."/>
            <person name="Yadav J.S."/>
            <person name="Pangilinan J."/>
            <person name="Larsson K.H."/>
            <person name="Matsuura K."/>
            <person name="Barry K."/>
            <person name="Labutti K."/>
            <person name="Kuo R."/>
            <person name="Ohm R.A."/>
            <person name="Bhattacharya S.S."/>
            <person name="Shirouzu T."/>
            <person name="Yoshinaga Y."/>
            <person name="Martin F.M."/>
            <person name="Grigoriev I.V."/>
            <person name="Hibbett D.S."/>
        </authorList>
    </citation>
    <scope>NUCLEOTIDE SEQUENCE [LARGE SCALE GENOMIC DNA]</scope>
    <source>
        <strain evidence="1 2">L-15889</strain>
    </source>
</reference>
<sequence>MADMHSMDVLVRATATEEQDPSAEVTHPHVFDYLATGMDFDAWGGWDVSIHTALACCALVCKDWYYLTWYHLRRRVTLQDRMDVIWLSQTLSQRPRLREVVRLVKIQGTRSESGCGRIQHLGTFAVMLAGRLPNVENIVIDNATFTVGSVRMEDTTYLATFHSVRTLAIINTTFASISQLASLVSVLPACQRICCASVNCAPTKYRPLTLLPFNHANIHYAHLHWVETPVMDMPVDCATSLSIDVEAVESSTVSKTQALLNASAESLEVVQLFVDDSLCPTLPMNEAAHAAVERCCKLSRHTRLRFLDFWLAWHDASALSWIVPVLSFVTSELMQRLVITIYYRPLLSADNVEAMLTRLETHDDLVQLDEILQHERFSTIRAIYFAVKFSGFPLKECKASLARFREEHFARFSELIKQKMPRSCQRDLVE</sequence>
<organism evidence="1 2">
    <name type="scientific">Daedalea quercina L-15889</name>
    <dbReference type="NCBI Taxonomy" id="1314783"/>
    <lineage>
        <taxon>Eukaryota</taxon>
        <taxon>Fungi</taxon>
        <taxon>Dikarya</taxon>
        <taxon>Basidiomycota</taxon>
        <taxon>Agaricomycotina</taxon>
        <taxon>Agaricomycetes</taxon>
        <taxon>Polyporales</taxon>
        <taxon>Fomitopsis</taxon>
    </lineage>
</organism>
<proteinExistence type="predicted"/>